<protein>
    <recommendedName>
        <fullName evidence="6">Riboflavin synthase</fullName>
        <ecNumber evidence="5">2.5.1.9</ecNumber>
    </recommendedName>
</protein>
<gene>
    <name evidence="12" type="ORF">HYPBUDRAFT_136902</name>
</gene>
<dbReference type="CDD" id="cd00402">
    <property type="entry name" value="Riboflavin_synthase_like"/>
    <property type="match status" value="1"/>
</dbReference>
<dbReference type="GO" id="GO:0009231">
    <property type="term" value="P:riboflavin biosynthetic process"/>
    <property type="evidence" value="ECO:0007669"/>
    <property type="project" value="UniProtKB-KW"/>
</dbReference>
<feature type="domain" description="Lumazine-binding" evidence="11">
    <location>
        <begin position="106"/>
        <end position="207"/>
    </location>
</feature>
<dbReference type="SUPFAM" id="SSF63380">
    <property type="entry name" value="Riboflavin synthase domain-like"/>
    <property type="match status" value="2"/>
</dbReference>
<dbReference type="NCBIfam" id="NF006767">
    <property type="entry name" value="PRK09289.1"/>
    <property type="match status" value="1"/>
</dbReference>
<dbReference type="AlphaFoldDB" id="A0A1E4RJU6"/>
<evidence type="ECO:0000256" key="7">
    <source>
        <dbReference type="ARBA" id="ARBA00022619"/>
    </source>
</evidence>
<sequence>MFTGLVETIGTILEYQQVDTTSSGGNGVTMTIGDCAEILDDVHLGDSIATNGVCLTVTEYNEAKTQFKVGVAPETLRRSNLGDLETGSKVNLERAVTSEVRLGGHVVQGHVDTIAKIVKRVPDGNAITFTFQLRDAEKENINYIVEKGFIAIDGTSLTVTDVNYDTFEFSIMMISYTQGKVILPSKNLGDTVNIEVDLTGKLIEKQIEINLNSQIKNESSALTKLIESIIDKKLAGLQN</sequence>
<evidence type="ECO:0000256" key="9">
    <source>
        <dbReference type="ARBA" id="ARBA00022737"/>
    </source>
</evidence>
<dbReference type="RefSeq" id="XP_020076615.1">
    <property type="nucleotide sequence ID" value="XM_020219620.1"/>
</dbReference>
<name>A0A1E4RJU6_9ASCO</name>
<accession>A0A1E4RJU6</accession>
<evidence type="ECO:0000256" key="1">
    <source>
        <dbReference type="ARBA" id="ARBA00000968"/>
    </source>
</evidence>
<dbReference type="Pfam" id="PF00677">
    <property type="entry name" value="Lum_binding"/>
    <property type="match status" value="2"/>
</dbReference>
<evidence type="ECO:0000313" key="13">
    <source>
        <dbReference type="Proteomes" id="UP000095085"/>
    </source>
</evidence>
<keyword evidence="7" id="KW-0686">Riboflavin biosynthesis</keyword>
<dbReference type="GO" id="GO:0004746">
    <property type="term" value="F:riboflavin synthase activity"/>
    <property type="evidence" value="ECO:0007669"/>
    <property type="project" value="UniProtKB-EC"/>
</dbReference>
<evidence type="ECO:0000256" key="2">
    <source>
        <dbReference type="ARBA" id="ARBA00002803"/>
    </source>
</evidence>
<dbReference type="GeneID" id="30994170"/>
<dbReference type="PROSITE" id="PS51177">
    <property type="entry name" value="LUMAZINE_BIND"/>
    <property type="match status" value="2"/>
</dbReference>
<evidence type="ECO:0000256" key="10">
    <source>
        <dbReference type="PROSITE-ProRule" id="PRU00524"/>
    </source>
</evidence>
<dbReference type="InterPro" id="IPR001783">
    <property type="entry name" value="Lumazine-bd"/>
</dbReference>
<proteinExistence type="predicted"/>
<dbReference type="EMBL" id="KV454540">
    <property type="protein sequence ID" value="ODV67548.1"/>
    <property type="molecule type" value="Genomic_DNA"/>
</dbReference>
<reference evidence="13" key="1">
    <citation type="submission" date="2016-05" db="EMBL/GenBank/DDBJ databases">
        <title>Comparative genomics of biotechnologically important yeasts.</title>
        <authorList>
            <consortium name="DOE Joint Genome Institute"/>
            <person name="Riley R."/>
            <person name="Haridas S."/>
            <person name="Wolfe K.H."/>
            <person name="Lopes M.R."/>
            <person name="Hittinger C.T."/>
            <person name="Goker M."/>
            <person name="Salamov A."/>
            <person name="Wisecaver J."/>
            <person name="Long T.M."/>
            <person name="Aerts A.L."/>
            <person name="Barry K."/>
            <person name="Choi C."/>
            <person name="Clum A."/>
            <person name="Coughlan A.Y."/>
            <person name="Deshpande S."/>
            <person name="Douglass A.P."/>
            <person name="Hanson S.J."/>
            <person name="Klenk H.-P."/>
            <person name="Labutti K."/>
            <person name="Lapidus A."/>
            <person name="Lindquist E."/>
            <person name="Lipzen A."/>
            <person name="Meier-Kolthoff J.P."/>
            <person name="Ohm R.A."/>
            <person name="Otillar R.P."/>
            <person name="Pangilinan J."/>
            <person name="Peng Y."/>
            <person name="Rokas A."/>
            <person name="Rosa C.A."/>
            <person name="Scheuner C."/>
            <person name="Sibirny A.A."/>
            <person name="Slot J.C."/>
            <person name="Stielow J.B."/>
            <person name="Sun H."/>
            <person name="Kurtzman C.P."/>
            <person name="Blackwell M."/>
            <person name="Grigoriev I.V."/>
            <person name="Jeffries T.W."/>
        </authorList>
    </citation>
    <scope>NUCLEOTIDE SEQUENCE [LARGE SCALE GENOMIC DNA]</scope>
    <source>
        <strain evidence="13">NRRL Y-1933</strain>
    </source>
</reference>
<dbReference type="InterPro" id="IPR026017">
    <property type="entry name" value="Lumazine-bd_dom"/>
</dbReference>
<dbReference type="PIRSF" id="PIRSF000498">
    <property type="entry name" value="Riboflavin_syn_A"/>
    <property type="match status" value="1"/>
</dbReference>
<dbReference type="NCBIfam" id="TIGR00187">
    <property type="entry name" value="ribE"/>
    <property type="match status" value="1"/>
</dbReference>
<dbReference type="FunFam" id="2.40.30.20:FF:000004">
    <property type="entry name" value="Riboflavin synthase, alpha subunit"/>
    <property type="match status" value="1"/>
</dbReference>
<comment type="pathway">
    <text evidence="3">Cofactor biosynthesis; riboflavin biosynthesis; riboflavin from 2-hydroxy-3-oxobutyl phosphate and 5-amino-6-(D-ribitylamino)uracil: step 2/2.</text>
</comment>
<comment type="function">
    <text evidence="2">Catalyzes the dismutation of two molecules of 6,7-dimethyl-8-ribityllumazine, resulting in the formation of riboflavin and 5-amino-6-(D-ribitylamino)uracil.</text>
</comment>
<feature type="repeat" description="Lumazine-binding" evidence="10">
    <location>
        <begin position="106"/>
        <end position="207"/>
    </location>
</feature>
<dbReference type="STRING" id="984485.A0A1E4RJU6"/>
<dbReference type="InterPro" id="IPR023366">
    <property type="entry name" value="ATP_synth_asu-like_sf"/>
</dbReference>
<dbReference type="PANTHER" id="PTHR21098">
    <property type="entry name" value="RIBOFLAVIN SYNTHASE ALPHA CHAIN"/>
    <property type="match status" value="1"/>
</dbReference>
<evidence type="ECO:0000313" key="12">
    <source>
        <dbReference type="EMBL" id="ODV67548.1"/>
    </source>
</evidence>
<dbReference type="FunFam" id="2.40.30.20:FF:000006">
    <property type="entry name" value="Riboflavin synthase, alpha subunit"/>
    <property type="match status" value="1"/>
</dbReference>
<evidence type="ECO:0000259" key="11">
    <source>
        <dbReference type="PROSITE" id="PS51177"/>
    </source>
</evidence>
<evidence type="ECO:0000256" key="6">
    <source>
        <dbReference type="ARBA" id="ARBA00013950"/>
    </source>
</evidence>
<dbReference type="OrthoDB" id="10258924at2759"/>
<evidence type="ECO:0000256" key="3">
    <source>
        <dbReference type="ARBA" id="ARBA00004887"/>
    </source>
</evidence>
<dbReference type="Proteomes" id="UP000095085">
    <property type="component" value="Unassembled WGS sequence"/>
</dbReference>
<keyword evidence="8" id="KW-0808">Transferase</keyword>
<dbReference type="PANTHER" id="PTHR21098:SF0">
    <property type="entry name" value="RIBOFLAVIN SYNTHASE"/>
    <property type="match status" value="1"/>
</dbReference>
<keyword evidence="13" id="KW-1185">Reference proteome</keyword>
<comment type="subunit">
    <text evidence="4">Homotrimer.</text>
</comment>
<organism evidence="12 13">
    <name type="scientific">Hyphopichia burtonii NRRL Y-1933</name>
    <dbReference type="NCBI Taxonomy" id="984485"/>
    <lineage>
        <taxon>Eukaryota</taxon>
        <taxon>Fungi</taxon>
        <taxon>Dikarya</taxon>
        <taxon>Ascomycota</taxon>
        <taxon>Saccharomycotina</taxon>
        <taxon>Pichiomycetes</taxon>
        <taxon>Debaryomycetaceae</taxon>
        <taxon>Hyphopichia</taxon>
    </lineage>
</organism>
<dbReference type="EC" id="2.5.1.9" evidence="5"/>
<evidence type="ECO:0000256" key="4">
    <source>
        <dbReference type="ARBA" id="ARBA00011233"/>
    </source>
</evidence>
<feature type="domain" description="Lumazine-binding" evidence="11">
    <location>
        <begin position="1"/>
        <end position="105"/>
    </location>
</feature>
<feature type="repeat" description="Lumazine-binding" evidence="10">
    <location>
        <begin position="1"/>
        <end position="105"/>
    </location>
</feature>
<evidence type="ECO:0000256" key="5">
    <source>
        <dbReference type="ARBA" id="ARBA00012827"/>
    </source>
</evidence>
<dbReference type="InterPro" id="IPR017938">
    <property type="entry name" value="Riboflavin_synthase-like_b-brl"/>
</dbReference>
<comment type="catalytic activity">
    <reaction evidence="1">
        <text>2 6,7-dimethyl-8-(1-D-ribityl)lumazine + H(+) = 5-amino-6-(D-ribitylamino)uracil + riboflavin</text>
        <dbReference type="Rhea" id="RHEA:20772"/>
        <dbReference type="ChEBI" id="CHEBI:15378"/>
        <dbReference type="ChEBI" id="CHEBI:15934"/>
        <dbReference type="ChEBI" id="CHEBI:57986"/>
        <dbReference type="ChEBI" id="CHEBI:58201"/>
        <dbReference type="EC" id="2.5.1.9"/>
    </reaction>
</comment>
<dbReference type="Gene3D" id="2.40.30.20">
    <property type="match status" value="2"/>
</dbReference>
<keyword evidence="9" id="KW-0677">Repeat</keyword>
<evidence type="ECO:0000256" key="8">
    <source>
        <dbReference type="ARBA" id="ARBA00022679"/>
    </source>
</evidence>